<dbReference type="PANTHER" id="PTHR12526">
    <property type="entry name" value="GLYCOSYLTRANSFERASE"/>
    <property type="match status" value="1"/>
</dbReference>
<gene>
    <name evidence="2" type="ORF">F2Y39_16435</name>
</gene>
<dbReference type="Gene3D" id="3.40.50.2000">
    <property type="entry name" value="Glycogen Phosphorylase B"/>
    <property type="match status" value="2"/>
</dbReference>
<reference evidence="2 3" key="1">
    <citation type="journal article" date="2019" name="Nat. Med.">
        <title>A library of human gut bacterial isolates paired with longitudinal multiomics data enables mechanistic microbiome research.</title>
        <authorList>
            <person name="Poyet M."/>
            <person name="Groussin M."/>
            <person name="Gibbons S.M."/>
            <person name="Avila-Pacheco J."/>
            <person name="Jiang X."/>
            <person name="Kearney S.M."/>
            <person name="Perrotta A.R."/>
            <person name="Berdy B."/>
            <person name="Zhao S."/>
            <person name="Lieberman T.D."/>
            <person name="Swanson P.K."/>
            <person name="Smith M."/>
            <person name="Roesemann S."/>
            <person name="Alexander J.E."/>
            <person name="Rich S.A."/>
            <person name="Livny J."/>
            <person name="Vlamakis H."/>
            <person name="Clish C."/>
            <person name="Bullock K."/>
            <person name="Deik A."/>
            <person name="Scott J."/>
            <person name="Pierce K.A."/>
            <person name="Xavier R.J."/>
            <person name="Alm E.J."/>
        </authorList>
    </citation>
    <scope>NUCLEOTIDE SEQUENCE [LARGE SCALE GENOMIC DNA]</scope>
    <source>
        <strain evidence="2 3">BIOML-A25</strain>
    </source>
</reference>
<evidence type="ECO:0000313" key="2">
    <source>
        <dbReference type="EMBL" id="KAA5474178.1"/>
    </source>
</evidence>
<dbReference type="EMBL" id="VVYJ01000010">
    <property type="protein sequence ID" value="KAA5474178.1"/>
    <property type="molecule type" value="Genomic_DNA"/>
</dbReference>
<dbReference type="GO" id="GO:0016757">
    <property type="term" value="F:glycosyltransferase activity"/>
    <property type="evidence" value="ECO:0007669"/>
    <property type="project" value="InterPro"/>
</dbReference>
<evidence type="ECO:0000313" key="3">
    <source>
        <dbReference type="Proteomes" id="UP000427825"/>
    </source>
</evidence>
<sequence>MKLCLIYNFAQHYRTNIFTLMDKEFDVDFLFGDSMGDVKKMDYSLLHGNVTETHTRKFLGGWSWQPKVLSRLFKEYDRYILLGDTHALSTWIFCILARIFKPHKKVYFWTHGWYGKESQIEKLLKKIFMRLPNGGVFCYGNYARELMISEGFNSEKLYTIHNSLAYEQQIKVRKELKETLLYKEHFGNDNKNLFFVGRLTSVKKLEQILRAMAICRDRGIKYNLTFIGGGEKTDELKTLAKELNLEPQVWFYGPCYDEVELGLFIYNADLCVAPGNIGLTAIHSMVFGTPCITHNDFKWQMPEFEAIREGITGTFFRRDDVTNLAERINEWFAGKSNSREEVRVACMKEIDEEWNPYFQIDVLKKKMK</sequence>
<dbReference type="Pfam" id="PF00534">
    <property type="entry name" value="Glycos_transf_1"/>
    <property type="match status" value="1"/>
</dbReference>
<keyword evidence="2" id="KW-0808">Transferase</keyword>
<evidence type="ECO:0000259" key="1">
    <source>
        <dbReference type="Pfam" id="PF00534"/>
    </source>
</evidence>
<organism evidence="2 3">
    <name type="scientific">Bacteroides caccae</name>
    <dbReference type="NCBI Taxonomy" id="47678"/>
    <lineage>
        <taxon>Bacteria</taxon>
        <taxon>Pseudomonadati</taxon>
        <taxon>Bacteroidota</taxon>
        <taxon>Bacteroidia</taxon>
        <taxon>Bacteroidales</taxon>
        <taxon>Bacteroidaceae</taxon>
        <taxon>Bacteroides</taxon>
    </lineage>
</organism>
<comment type="caution">
    <text evidence="2">The sequence shown here is derived from an EMBL/GenBank/DDBJ whole genome shotgun (WGS) entry which is preliminary data.</text>
</comment>
<feature type="domain" description="Glycosyl transferase family 1" evidence="1">
    <location>
        <begin position="185"/>
        <end position="340"/>
    </location>
</feature>
<protein>
    <submittedName>
        <fullName evidence="2">Glycosyltransferase</fullName>
    </submittedName>
</protein>
<dbReference type="Proteomes" id="UP000427825">
    <property type="component" value="Unassembled WGS sequence"/>
</dbReference>
<dbReference type="InterPro" id="IPR001296">
    <property type="entry name" value="Glyco_trans_1"/>
</dbReference>
<dbReference type="SUPFAM" id="SSF53756">
    <property type="entry name" value="UDP-Glycosyltransferase/glycogen phosphorylase"/>
    <property type="match status" value="1"/>
</dbReference>
<proteinExistence type="predicted"/>
<accession>A0A6H9Q704</accession>
<dbReference type="AlphaFoldDB" id="A0A6H9Q704"/>
<name>A0A6H9Q704_9BACE</name>